<dbReference type="AlphaFoldDB" id="A0AAW0K3P3"/>
<evidence type="ECO:0000256" key="1">
    <source>
        <dbReference type="SAM" id="SignalP"/>
    </source>
</evidence>
<proteinExistence type="predicted"/>
<accession>A0AAW0K3P3</accession>
<evidence type="ECO:0000313" key="2">
    <source>
        <dbReference type="EMBL" id="KAK7833156.1"/>
    </source>
</evidence>
<organism evidence="2 3">
    <name type="scientific">Quercus suber</name>
    <name type="common">Cork oak</name>
    <dbReference type="NCBI Taxonomy" id="58331"/>
    <lineage>
        <taxon>Eukaryota</taxon>
        <taxon>Viridiplantae</taxon>
        <taxon>Streptophyta</taxon>
        <taxon>Embryophyta</taxon>
        <taxon>Tracheophyta</taxon>
        <taxon>Spermatophyta</taxon>
        <taxon>Magnoliopsida</taxon>
        <taxon>eudicotyledons</taxon>
        <taxon>Gunneridae</taxon>
        <taxon>Pentapetalae</taxon>
        <taxon>rosids</taxon>
        <taxon>fabids</taxon>
        <taxon>Fagales</taxon>
        <taxon>Fagaceae</taxon>
        <taxon>Quercus</taxon>
    </lineage>
</organism>
<sequence length="68" mass="7614">TGAFLTSLVTVVIEFSAVNFSLWDTVGSITTIPRKLMYKQFPMNMVEVLTYTHDPATPLAHTVILRKT</sequence>
<keyword evidence="3" id="KW-1185">Reference proteome</keyword>
<reference evidence="2 3" key="1">
    <citation type="journal article" date="2018" name="Sci. Data">
        <title>The draft genome sequence of cork oak.</title>
        <authorList>
            <person name="Ramos A.M."/>
            <person name="Usie A."/>
            <person name="Barbosa P."/>
            <person name="Barros P.M."/>
            <person name="Capote T."/>
            <person name="Chaves I."/>
            <person name="Simoes F."/>
            <person name="Abreu I."/>
            <person name="Carrasquinho I."/>
            <person name="Faro C."/>
            <person name="Guimaraes J.B."/>
            <person name="Mendonca D."/>
            <person name="Nobrega F."/>
            <person name="Rodrigues L."/>
            <person name="Saibo N.J.M."/>
            <person name="Varela M.C."/>
            <person name="Egas C."/>
            <person name="Matos J."/>
            <person name="Miguel C.M."/>
            <person name="Oliveira M.M."/>
            <person name="Ricardo C.P."/>
            <person name="Goncalves S."/>
        </authorList>
    </citation>
    <scope>NUCLEOTIDE SEQUENCE [LARGE SCALE GENOMIC DNA]</scope>
    <source>
        <strain evidence="3">cv. HL8</strain>
    </source>
</reference>
<keyword evidence="1" id="KW-0732">Signal</keyword>
<name>A0AAW0K3P3_QUESU</name>
<feature type="chain" id="PRO_5043530493" evidence="1">
    <location>
        <begin position="24"/>
        <end position="68"/>
    </location>
</feature>
<comment type="caution">
    <text evidence="2">The sequence shown here is derived from an EMBL/GenBank/DDBJ whole genome shotgun (WGS) entry which is preliminary data.</text>
</comment>
<feature type="signal peptide" evidence="1">
    <location>
        <begin position="1"/>
        <end position="23"/>
    </location>
</feature>
<protein>
    <submittedName>
        <fullName evidence="2">Uncharacterized protein</fullName>
    </submittedName>
</protein>
<feature type="non-terminal residue" evidence="2">
    <location>
        <position position="1"/>
    </location>
</feature>
<gene>
    <name evidence="2" type="ORF">CFP56_025812</name>
</gene>
<dbReference type="Proteomes" id="UP000237347">
    <property type="component" value="Unassembled WGS sequence"/>
</dbReference>
<dbReference type="EMBL" id="PKMF04000411">
    <property type="protein sequence ID" value="KAK7833156.1"/>
    <property type="molecule type" value="Genomic_DNA"/>
</dbReference>
<evidence type="ECO:0000313" key="3">
    <source>
        <dbReference type="Proteomes" id="UP000237347"/>
    </source>
</evidence>